<dbReference type="Pfam" id="PF07727">
    <property type="entry name" value="RVT_2"/>
    <property type="match status" value="2"/>
</dbReference>
<evidence type="ECO:0000313" key="5">
    <source>
        <dbReference type="RefSeq" id="XP_010267875.1"/>
    </source>
</evidence>
<dbReference type="InterPro" id="IPR043502">
    <property type="entry name" value="DNA/RNA_pol_sf"/>
</dbReference>
<accession>A0A1U8AXU7</accession>
<dbReference type="InterPro" id="IPR013103">
    <property type="entry name" value="RVT_2"/>
</dbReference>
<sequence>MGGHTKDTCFKLHGYPEWYKELKEQRNKMTGGRNVANMADNPLDANMDQAVSKATYQNLSLAEMIQLELSKMMKGKARIDNNLVNFAHIGDLEGNNPTCAFHFALHSFDNLDCGTWIVDTGASNHMCIDNKLIRKPKPVTQITQVFLPNGFVKLVHHIGDVSLTPKLTLTDALCVPSFKYNLLSVNKLSKTAELKFEFYPDKCILQDLQTEVVLAVGKVVGNLYILDKSSFHDSSLLVSCNNQIDLNKSSSDFASNSVNLPFHSSPELYHSPVSVSSNVPIPTIRHSTRQRFKPAWMSDYVSNVSVPTNLSTAITTYVTAYTPNSSAHTPPTFLYTKSPIFTNAYMSFLAIVSSIPEPSSYYQTSKNEKWIEAVNKEFQNLESNHTYKSRLVAKGYHQIEGVDYSDSFSPIEKLVTVRIFLAIATARNWALHQLDINNAFFTWLLANGMLSFVLNFKLMDDVLVIGTHEFEIKKAKQFLHDTFTIKDVGYAKYFLGLEIARGSDGTYVNQRKYVLDILQYVGLLGAKPVVTPLPKGQKFSSTGSYLDEPEKYRRLVSRLLYLNLTRPDISYVVQQLSQYVHSPTQDHWHHVLKYLKGTPSRGLFCSSNNNLSLEAFCDTDWAACKESRKSLISYYIYLGSSLISWKTKKQSTVSRSSAAAEYRSLASSVRELEWISYILQDFQVSPPLPIPLWCDNMATLHITANPVFHERTKHLEIDCHLVRDKYKASFVFPKHISTKLQLADAFTKSLAGPQFHSIVSKLGLVDLHQTQSPT</sequence>
<dbReference type="CDD" id="cd09272">
    <property type="entry name" value="RNase_HI_RT_Ty1"/>
    <property type="match status" value="1"/>
</dbReference>
<feature type="domain" description="Retrovirus-related Pol polyprotein from transposon TNT 1-94-like beta-barrel" evidence="3">
    <location>
        <begin position="116"/>
        <end position="190"/>
    </location>
</feature>
<evidence type="ECO:0000313" key="4">
    <source>
        <dbReference type="Proteomes" id="UP000189703"/>
    </source>
</evidence>
<dbReference type="RefSeq" id="XP_010267875.1">
    <property type="nucleotide sequence ID" value="XM_010269573.1"/>
</dbReference>
<dbReference type="Pfam" id="PF22936">
    <property type="entry name" value="Pol_BBD"/>
    <property type="match status" value="1"/>
</dbReference>
<keyword evidence="1" id="KW-0645">Protease</keyword>
<dbReference type="GO" id="GO:0004190">
    <property type="term" value="F:aspartic-type endopeptidase activity"/>
    <property type="evidence" value="ECO:0007669"/>
    <property type="project" value="UniProtKB-KW"/>
</dbReference>
<dbReference type="Proteomes" id="UP000189703">
    <property type="component" value="Unplaced"/>
</dbReference>
<keyword evidence="1" id="KW-0064">Aspartyl protease</keyword>
<proteinExistence type="predicted"/>
<organism evidence="4 5">
    <name type="scientific">Nelumbo nucifera</name>
    <name type="common">Sacred lotus</name>
    <dbReference type="NCBI Taxonomy" id="4432"/>
    <lineage>
        <taxon>Eukaryota</taxon>
        <taxon>Viridiplantae</taxon>
        <taxon>Streptophyta</taxon>
        <taxon>Embryophyta</taxon>
        <taxon>Tracheophyta</taxon>
        <taxon>Spermatophyta</taxon>
        <taxon>Magnoliopsida</taxon>
        <taxon>Proteales</taxon>
        <taxon>Nelumbonaceae</taxon>
        <taxon>Nelumbo</taxon>
    </lineage>
</organism>
<dbReference type="GeneID" id="104604981"/>
<evidence type="ECO:0000259" key="3">
    <source>
        <dbReference type="Pfam" id="PF22936"/>
    </source>
</evidence>
<evidence type="ECO:0000259" key="2">
    <source>
        <dbReference type="Pfam" id="PF07727"/>
    </source>
</evidence>
<dbReference type="SUPFAM" id="SSF56672">
    <property type="entry name" value="DNA/RNA polymerases"/>
    <property type="match status" value="1"/>
</dbReference>
<gene>
    <name evidence="5" type="primary">LOC104604981</name>
</gene>
<feature type="domain" description="Reverse transcriptase Ty1/copia-type" evidence="2">
    <location>
        <begin position="459"/>
        <end position="533"/>
    </location>
</feature>
<dbReference type="FunCoup" id="A0A1U8AXU7">
    <property type="interactions" value="6"/>
</dbReference>
<dbReference type="KEGG" id="nnu:104604981"/>
<evidence type="ECO:0000256" key="1">
    <source>
        <dbReference type="ARBA" id="ARBA00022750"/>
    </source>
</evidence>
<dbReference type="AlphaFoldDB" id="A0A1U8AXU7"/>
<reference evidence="5" key="1">
    <citation type="submission" date="2025-08" db="UniProtKB">
        <authorList>
            <consortium name="RefSeq"/>
        </authorList>
    </citation>
    <scope>IDENTIFICATION</scope>
</reference>
<dbReference type="eggNOG" id="KOG0017">
    <property type="taxonomic scope" value="Eukaryota"/>
</dbReference>
<dbReference type="OMA" id="HEYLNCK"/>
<protein>
    <submittedName>
        <fullName evidence="5">Uncharacterized protein LOC104604981</fullName>
    </submittedName>
</protein>
<dbReference type="OrthoDB" id="1749595at2759"/>
<keyword evidence="1" id="KW-0378">Hydrolase</keyword>
<dbReference type="PANTHER" id="PTHR11439:SF465">
    <property type="entry name" value="REVERSE TRANSCRIPTASE TY1_COPIA-TYPE DOMAIN-CONTAINING PROTEIN"/>
    <property type="match status" value="1"/>
</dbReference>
<dbReference type="InterPro" id="IPR054722">
    <property type="entry name" value="PolX-like_BBD"/>
</dbReference>
<dbReference type="STRING" id="4432.A0A1U8AXU7"/>
<dbReference type="PANTHER" id="PTHR11439">
    <property type="entry name" value="GAG-POL-RELATED RETROTRANSPOSON"/>
    <property type="match status" value="1"/>
</dbReference>
<feature type="domain" description="Reverse transcriptase Ty1/copia-type" evidence="2">
    <location>
        <begin position="369"/>
        <end position="442"/>
    </location>
</feature>
<name>A0A1U8AXU7_NELNU</name>
<dbReference type="InParanoid" id="A0A1U8AXU7"/>
<keyword evidence="4" id="KW-1185">Reference proteome</keyword>